<reference evidence="7 8" key="1">
    <citation type="journal article" date="2015" name="Genome Announc.">
        <title>Expanding the biotechnology potential of lactobacilli through comparative genomics of 213 strains and associated genera.</title>
        <authorList>
            <person name="Sun Z."/>
            <person name="Harris H.M."/>
            <person name="McCann A."/>
            <person name="Guo C."/>
            <person name="Argimon S."/>
            <person name="Zhang W."/>
            <person name="Yang X."/>
            <person name="Jeffery I.B."/>
            <person name="Cooney J.C."/>
            <person name="Kagawa T.F."/>
            <person name="Liu W."/>
            <person name="Song Y."/>
            <person name="Salvetti E."/>
            <person name="Wrobel A."/>
            <person name="Rasinkangas P."/>
            <person name="Parkhill J."/>
            <person name="Rea M.C."/>
            <person name="O'Sullivan O."/>
            <person name="Ritari J."/>
            <person name="Douillard F.P."/>
            <person name="Paul Ross R."/>
            <person name="Yang R."/>
            <person name="Briner A.E."/>
            <person name="Felis G.E."/>
            <person name="de Vos W.M."/>
            <person name="Barrangou R."/>
            <person name="Klaenhammer T.R."/>
            <person name="Caufield P.W."/>
            <person name="Cui Y."/>
            <person name="Zhang H."/>
            <person name="O'Toole P.W."/>
        </authorList>
    </citation>
    <scope>NUCLEOTIDE SEQUENCE [LARGE SCALE GENOMIC DNA]</scope>
    <source>
        <strain evidence="7 8">DSM 18630</strain>
    </source>
</reference>
<gene>
    <name evidence="7" type="ORF">FC89_GL001261</name>
</gene>
<dbReference type="PANTHER" id="PTHR23117:SF13">
    <property type="entry name" value="GUANYLATE KINASE"/>
    <property type="match status" value="1"/>
</dbReference>
<accession>A0A0R1VJ43</accession>
<dbReference type="AlphaFoldDB" id="A0A0R1VJ43"/>
<sequence>MKRLLVLCGAPGSGKTRVSNYLQQHYGFSRVITHTTRPPRTGEVTGQDYYFETTASFAKQHYFEKVVYDRHYYGSSREGLKRAWQKSPRAVIVLDTQGALTYCQQLPQQTVCVYLAVSSPQTLLKRVEQRSFTENGKKHLQSREGQRDLQVPPALQNKCQVLVNDNWQQTQQELEQLLRANKLFSDD</sequence>
<evidence type="ECO:0000259" key="6">
    <source>
        <dbReference type="PROSITE" id="PS50052"/>
    </source>
</evidence>
<dbReference type="Proteomes" id="UP000051451">
    <property type="component" value="Unassembled WGS sequence"/>
</dbReference>
<evidence type="ECO:0000313" key="8">
    <source>
        <dbReference type="Proteomes" id="UP000051451"/>
    </source>
</evidence>
<protein>
    <submittedName>
        <fullName evidence="7">Guanylate kinase</fullName>
    </submittedName>
</protein>
<comment type="function">
    <text evidence="1">Essential for recycling GMP and indirectly, cGMP.</text>
</comment>
<dbReference type="InterPro" id="IPR008145">
    <property type="entry name" value="GK/Ca_channel_bsu"/>
</dbReference>
<name>A0A0R1VJ43_9LACO</name>
<dbReference type="Pfam" id="PF00625">
    <property type="entry name" value="Guanylate_kin"/>
    <property type="match status" value="1"/>
</dbReference>
<evidence type="ECO:0000313" key="7">
    <source>
        <dbReference type="EMBL" id="KRM05559.1"/>
    </source>
</evidence>
<organism evidence="7 8">
    <name type="scientific">Liquorilactobacillus ghanensis DSM 18630</name>
    <dbReference type="NCBI Taxonomy" id="1423750"/>
    <lineage>
        <taxon>Bacteria</taxon>
        <taxon>Bacillati</taxon>
        <taxon>Bacillota</taxon>
        <taxon>Bacilli</taxon>
        <taxon>Lactobacillales</taxon>
        <taxon>Lactobacillaceae</taxon>
        <taxon>Liquorilactobacillus</taxon>
    </lineage>
</organism>
<comment type="caution">
    <text evidence="7">The sequence shown here is derived from an EMBL/GenBank/DDBJ whole genome shotgun (WGS) entry which is preliminary data.</text>
</comment>
<keyword evidence="4 7" id="KW-0418">Kinase</keyword>
<dbReference type="GO" id="GO:0004385">
    <property type="term" value="F:GMP kinase activity"/>
    <property type="evidence" value="ECO:0007669"/>
    <property type="project" value="UniProtKB-EC"/>
</dbReference>
<dbReference type="EMBL" id="AZGB01000018">
    <property type="protein sequence ID" value="KRM05559.1"/>
    <property type="molecule type" value="Genomic_DNA"/>
</dbReference>
<evidence type="ECO:0000256" key="2">
    <source>
        <dbReference type="ARBA" id="ARBA00005790"/>
    </source>
</evidence>
<dbReference type="InterPro" id="IPR008144">
    <property type="entry name" value="Guanylate_kin-like_dom"/>
</dbReference>
<dbReference type="PANTHER" id="PTHR23117">
    <property type="entry name" value="GUANYLATE KINASE-RELATED"/>
    <property type="match status" value="1"/>
</dbReference>
<dbReference type="GeneID" id="98319274"/>
<dbReference type="PATRIC" id="fig|1423750.3.peg.1290"/>
<dbReference type="GO" id="GO:0005829">
    <property type="term" value="C:cytosol"/>
    <property type="evidence" value="ECO:0007669"/>
    <property type="project" value="TreeGrafter"/>
</dbReference>
<evidence type="ECO:0000256" key="5">
    <source>
        <dbReference type="ARBA" id="ARBA00048594"/>
    </source>
</evidence>
<dbReference type="RefSeq" id="WP_057872003.1">
    <property type="nucleotide sequence ID" value="NZ_AZGB01000018.1"/>
</dbReference>
<keyword evidence="8" id="KW-1185">Reference proteome</keyword>
<proteinExistence type="inferred from homology"/>
<dbReference type="STRING" id="1423750.FC89_GL001261"/>
<dbReference type="SMART" id="SM00072">
    <property type="entry name" value="GuKc"/>
    <property type="match status" value="1"/>
</dbReference>
<comment type="similarity">
    <text evidence="2">Belongs to the guanylate kinase family.</text>
</comment>
<dbReference type="Gene3D" id="3.40.50.300">
    <property type="entry name" value="P-loop containing nucleotide triphosphate hydrolases"/>
    <property type="match status" value="1"/>
</dbReference>
<dbReference type="SUPFAM" id="SSF52540">
    <property type="entry name" value="P-loop containing nucleoside triphosphate hydrolases"/>
    <property type="match status" value="1"/>
</dbReference>
<dbReference type="InterPro" id="IPR027417">
    <property type="entry name" value="P-loop_NTPase"/>
</dbReference>
<comment type="catalytic activity">
    <reaction evidence="5">
        <text>GMP + ATP = GDP + ADP</text>
        <dbReference type="Rhea" id="RHEA:20780"/>
        <dbReference type="ChEBI" id="CHEBI:30616"/>
        <dbReference type="ChEBI" id="CHEBI:58115"/>
        <dbReference type="ChEBI" id="CHEBI:58189"/>
        <dbReference type="ChEBI" id="CHEBI:456216"/>
        <dbReference type="EC" id="2.7.4.8"/>
    </reaction>
</comment>
<evidence type="ECO:0000256" key="4">
    <source>
        <dbReference type="ARBA" id="ARBA00022777"/>
    </source>
</evidence>
<dbReference type="OrthoDB" id="1033810at2"/>
<feature type="domain" description="Guanylate kinase-like" evidence="6">
    <location>
        <begin position="2"/>
        <end position="179"/>
    </location>
</feature>
<evidence type="ECO:0000256" key="3">
    <source>
        <dbReference type="ARBA" id="ARBA00022679"/>
    </source>
</evidence>
<dbReference type="PROSITE" id="PS50052">
    <property type="entry name" value="GUANYLATE_KINASE_2"/>
    <property type="match status" value="1"/>
</dbReference>
<keyword evidence="3" id="KW-0808">Transferase</keyword>
<evidence type="ECO:0000256" key="1">
    <source>
        <dbReference type="ARBA" id="ARBA00003531"/>
    </source>
</evidence>